<keyword evidence="3" id="KW-1185">Reference proteome</keyword>
<dbReference type="RefSeq" id="WP_106012492.1">
    <property type="nucleotide sequence ID" value="NZ_CP027226.1"/>
</dbReference>
<proteinExistence type="predicted"/>
<keyword evidence="1" id="KW-0472">Membrane</keyword>
<evidence type="ECO:0000256" key="1">
    <source>
        <dbReference type="SAM" id="Phobius"/>
    </source>
</evidence>
<protein>
    <submittedName>
        <fullName evidence="2">Uncharacterized protein</fullName>
    </submittedName>
</protein>
<dbReference type="Proteomes" id="UP000237947">
    <property type="component" value="Chromosome"/>
</dbReference>
<feature type="transmembrane region" description="Helical" evidence="1">
    <location>
        <begin position="71"/>
        <end position="92"/>
    </location>
</feature>
<evidence type="ECO:0000313" key="2">
    <source>
        <dbReference type="EMBL" id="AVM42536.1"/>
    </source>
</evidence>
<feature type="transmembrane region" description="Helical" evidence="1">
    <location>
        <begin position="98"/>
        <end position="117"/>
    </location>
</feature>
<keyword evidence="1" id="KW-1133">Transmembrane helix</keyword>
<dbReference type="EMBL" id="CP027226">
    <property type="protein sequence ID" value="AVM42536.1"/>
    <property type="molecule type" value="Genomic_DNA"/>
</dbReference>
<dbReference type="KEGG" id="fsa:C5Q98_04575"/>
<name>A0A2S0KNC6_9FIRM</name>
<accession>A0A2S0KNC6</accession>
<evidence type="ECO:0000313" key="3">
    <source>
        <dbReference type="Proteomes" id="UP000237947"/>
    </source>
</evidence>
<organism evidence="2 3">
    <name type="scientific">Fastidiosipila sanguinis</name>
    <dbReference type="NCBI Taxonomy" id="236753"/>
    <lineage>
        <taxon>Bacteria</taxon>
        <taxon>Bacillati</taxon>
        <taxon>Bacillota</taxon>
        <taxon>Clostridia</taxon>
        <taxon>Eubacteriales</taxon>
        <taxon>Oscillospiraceae</taxon>
        <taxon>Fastidiosipila</taxon>
    </lineage>
</organism>
<gene>
    <name evidence="2" type="ORF">C5Q98_04575</name>
</gene>
<dbReference type="OrthoDB" id="9765680at2"/>
<dbReference type="AlphaFoldDB" id="A0A2S0KNC6"/>
<reference evidence="3" key="1">
    <citation type="submission" date="2018-02" db="EMBL/GenBank/DDBJ databases">
        <authorList>
            <person name="Holder M.E."/>
            <person name="Ajami N.J."/>
            <person name="Petrosino J.F."/>
        </authorList>
    </citation>
    <scope>NUCLEOTIDE SEQUENCE [LARGE SCALE GENOMIC DNA]</scope>
    <source>
        <strain evidence="3">CCUG 47711</strain>
    </source>
</reference>
<keyword evidence="1" id="KW-0812">Transmembrane</keyword>
<sequence>MNDNVKNSKDKEINTLENDPRRFFAMVKSEVKELDQEENLLNITRYDLMQAALEHEIANYRENSLKLRAKSYGFLLEILVITILLAFVVLFIYLDIKFIAIVFAVVLLGFLIVSNISSMRKNSIQEKVGFILLAKFKNPDEIKFKDEELIKELEAINDKRNSLRAEFSSTMEKSEYLKHLPEEFLNLYSINSLYDIARSKEADTVTQAYDKLREQIEKAEEE</sequence>